<dbReference type="Proteomes" id="UP000681720">
    <property type="component" value="Unassembled WGS sequence"/>
</dbReference>
<evidence type="ECO:0000313" key="2">
    <source>
        <dbReference type="EMBL" id="CAF4976021.1"/>
    </source>
</evidence>
<evidence type="ECO:0000256" key="1">
    <source>
        <dbReference type="SAM" id="MobiDB-lite"/>
    </source>
</evidence>
<protein>
    <submittedName>
        <fullName evidence="2">Uncharacterized protein</fullName>
    </submittedName>
</protein>
<feature type="non-terminal residue" evidence="2">
    <location>
        <position position="1"/>
    </location>
</feature>
<reference evidence="2" key="1">
    <citation type="submission" date="2021-02" db="EMBL/GenBank/DDBJ databases">
        <authorList>
            <person name="Nowell W R."/>
        </authorList>
    </citation>
    <scope>NUCLEOTIDE SEQUENCE</scope>
</reference>
<feature type="compositionally biased region" description="Polar residues" evidence="1">
    <location>
        <begin position="36"/>
        <end position="50"/>
    </location>
</feature>
<comment type="caution">
    <text evidence="2">The sequence shown here is derived from an EMBL/GenBank/DDBJ whole genome shotgun (WGS) entry which is preliminary data.</text>
</comment>
<dbReference type="EMBL" id="CAJOBJ010198454">
    <property type="protein sequence ID" value="CAF4976021.1"/>
    <property type="molecule type" value="Genomic_DNA"/>
</dbReference>
<evidence type="ECO:0000313" key="3">
    <source>
        <dbReference type="Proteomes" id="UP000681720"/>
    </source>
</evidence>
<proteinExistence type="predicted"/>
<gene>
    <name evidence="2" type="ORF">GIL414_LOCUS55725</name>
</gene>
<sequence length="57" mass="6296">MPSTNPRPMNPSQIPIIRPANETMNNYQHFIPQNGYPPTQYTPGNNSLPSAPSVYPG</sequence>
<dbReference type="AlphaFoldDB" id="A0A8S3DKD5"/>
<accession>A0A8S3DKD5</accession>
<feature type="region of interest" description="Disordered" evidence="1">
    <location>
        <begin position="28"/>
        <end position="57"/>
    </location>
</feature>
<name>A0A8S3DKD5_9BILA</name>
<organism evidence="2 3">
    <name type="scientific">Rotaria magnacalcarata</name>
    <dbReference type="NCBI Taxonomy" id="392030"/>
    <lineage>
        <taxon>Eukaryota</taxon>
        <taxon>Metazoa</taxon>
        <taxon>Spiralia</taxon>
        <taxon>Gnathifera</taxon>
        <taxon>Rotifera</taxon>
        <taxon>Eurotatoria</taxon>
        <taxon>Bdelloidea</taxon>
        <taxon>Philodinida</taxon>
        <taxon>Philodinidae</taxon>
        <taxon>Rotaria</taxon>
    </lineage>
</organism>